<dbReference type="SFLD" id="SFLDS00003">
    <property type="entry name" value="Haloacid_Dehalogenase"/>
    <property type="match status" value="1"/>
</dbReference>
<organism evidence="1 2">
    <name type="scientific">Candidatus Caccovicinus merdipullorum</name>
    <dbReference type="NCBI Taxonomy" id="2840724"/>
    <lineage>
        <taxon>Bacteria</taxon>
        <taxon>Bacillati</taxon>
        <taxon>Bacillota</taxon>
        <taxon>Clostridia</taxon>
        <taxon>Eubacteriales</taxon>
        <taxon>Candidatus Caccovicinus</taxon>
    </lineage>
</organism>
<dbReference type="EMBL" id="DVKS01000188">
    <property type="protein sequence ID" value="HIT42657.1"/>
    <property type="molecule type" value="Genomic_DNA"/>
</dbReference>
<dbReference type="InterPro" id="IPR036412">
    <property type="entry name" value="HAD-like_sf"/>
</dbReference>
<dbReference type="GO" id="GO:0004713">
    <property type="term" value="F:protein tyrosine kinase activity"/>
    <property type="evidence" value="ECO:0007669"/>
    <property type="project" value="TreeGrafter"/>
</dbReference>
<reference evidence="1" key="2">
    <citation type="journal article" date="2021" name="PeerJ">
        <title>Extensive microbial diversity within the chicken gut microbiome revealed by metagenomics and culture.</title>
        <authorList>
            <person name="Gilroy R."/>
            <person name="Ravi A."/>
            <person name="Getino M."/>
            <person name="Pursley I."/>
            <person name="Horton D.L."/>
            <person name="Alikhan N.F."/>
            <person name="Baker D."/>
            <person name="Gharbi K."/>
            <person name="Hall N."/>
            <person name="Watson M."/>
            <person name="Adriaenssens E.M."/>
            <person name="Foster-Nyarko E."/>
            <person name="Jarju S."/>
            <person name="Secka A."/>
            <person name="Antonio M."/>
            <person name="Oren A."/>
            <person name="Chaudhuri R.R."/>
            <person name="La Ragione R."/>
            <person name="Hildebrand F."/>
            <person name="Pallen M.J."/>
        </authorList>
    </citation>
    <scope>NUCLEOTIDE SEQUENCE</scope>
    <source>
        <strain evidence="1">CHK123-3438</strain>
    </source>
</reference>
<gene>
    <name evidence="1" type="ORF">IAB60_11295</name>
</gene>
<accession>A0A9D1KHH0</accession>
<comment type="caution">
    <text evidence="1">The sequence shown here is derived from an EMBL/GenBank/DDBJ whole genome shotgun (WGS) entry which is preliminary data.</text>
</comment>
<dbReference type="InterPro" id="IPR050155">
    <property type="entry name" value="HAD-like_hydrolase_sf"/>
</dbReference>
<dbReference type="Proteomes" id="UP000886860">
    <property type="component" value="Unassembled WGS sequence"/>
</dbReference>
<protein>
    <submittedName>
        <fullName evidence="1">HAD hydrolase-like protein</fullName>
    </submittedName>
</protein>
<proteinExistence type="predicted"/>
<dbReference type="Gene3D" id="1.10.150.240">
    <property type="entry name" value="Putative phosphatase, domain 2"/>
    <property type="match status" value="1"/>
</dbReference>
<dbReference type="Gene3D" id="3.40.50.1000">
    <property type="entry name" value="HAD superfamily/HAD-like"/>
    <property type="match status" value="1"/>
</dbReference>
<name>A0A9D1KHH0_9FIRM</name>
<dbReference type="InterPro" id="IPR023198">
    <property type="entry name" value="PGP-like_dom2"/>
</dbReference>
<dbReference type="InterPro" id="IPR041492">
    <property type="entry name" value="HAD_2"/>
</dbReference>
<dbReference type="AlphaFoldDB" id="A0A9D1KHH0"/>
<keyword evidence="1" id="KW-0378">Hydrolase</keyword>
<evidence type="ECO:0000313" key="1">
    <source>
        <dbReference type="EMBL" id="HIT42657.1"/>
    </source>
</evidence>
<dbReference type="Pfam" id="PF13419">
    <property type="entry name" value="HAD_2"/>
    <property type="match status" value="1"/>
</dbReference>
<reference evidence="1" key="1">
    <citation type="submission" date="2020-10" db="EMBL/GenBank/DDBJ databases">
        <authorList>
            <person name="Gilroy R."/>
        </authorList>
    </citation>
    <scope>NUCLEOTIDE SEQUENCE</scope>
    <source>
        <strain evidence="1">CHK123-3438</strain>
    </source>
</reference>
<dbReference type="PANTHER" id="PTHR43434:SF20">
    <property type="entry name" value="5'-NUCLEOTIDASE"/>
    <property type="match status" value="1"/>
</dbReference>
<evidence type="ECO:0000313" key="2">
    <source>
        <dbReference type="Proteomes" id="UP000886860"/>
    </source>
</evidence>
<sequence>MKKEIILFDLDGMLTDPVEGITKSVQYALGHYGICEEDLLKLTPFIGPPLRDSFMKYYGFSKAQADEAVWVYREYFAEKGIFENREIPGIRKMLETLAAAGRKLYVATSKPEIYARQILAHFQMDSYFLFIGGADMGETRVRKGDVIRYVLEEAGFLKGDPKEASSWNGISPESVVMAGDREHDILGAKENGIHSVGFLMGYGSREELLKAGADRIAEDAEEMTRILLENWGD</sequence>
<dbReference type="GO" id="GO:0005829">
    <property type="term" value="C:cytosol"/>
    <property type="evidence" value="ECO:0007669"/>
    <property type="project" value="TreeGrafter"/>
</dbReference>
<dbReference type="InterPro" id="IPR023214">
    <property type="entry name" value="HAD_sf"/>
</dbReference>
<dbReference type="SUPFAM" id="SSF56784">
    <property type="entry name" value="HAD-like"/>
    <property type="match status" value="1"/>
</dbReference>
<dbReference type="GO" id="GO:0016787">
    <property type="term" value="F:hydrolase activity"/>
    <property type="evidence" value="ECO:0007669"/>
    <property type="project" value="UniProtKB-KW"/>
</dbReference>
<dbReference type="SFLD" id="SFLDG01129">
    <property type="entry name" value="C1.5:_HAD__Beta-PGM__Phosphata"/>
    <property type="match status" value="1"/>
</dbReference>
<dbReference type="PANTHER" id="PTHR43434">
    <property type="entry name" value="PHOSPHOGLYCOLATE PHOSPHATASE"/>
    <property type="match status" value="1"/>
</dbReference>